<name>A0A2W5FDQ9_9SPHI</name>
<sequence length="374" mass="40883">MIGRLRAFIPLLFAVTILGCFDPEHPKETFSDSSNIASIEEPTEGVQAIDPSDTFNICAVGDMMLGSSLPKGHLPPHDGAKILHPVQKYLKGDVVFGNLEGCLADTGRSDKCDDLSGNSCFAFRMPRRYGKHIRAAGFNFLSIANNHINDYGKSGRKSTMQTLESLNISYAGVPEKNTSIVTIGDKKVGFTAFAPNQNTQSILDISSAVDVIKELKSRSDIVIVSFHGGAEGKDYQHVPRKMEYFYGEPRGDVYAFAHAAVDAGADIIIGQGPHVTRGAELYKKKLILYSLGNFCTYGKFNFSDANAFAPIVQAQLNGNGDFIKAKIVSIKQKHPGGAFLDQESTAFNYMKKLSMADFPDNELFFEKGEIKVKN</sequence>
<evidence type="ECO:0000256" key="1">
    <source>
        <dbReference type="ARBA" id="ARBA00005662"/>
    </source>
</evidence>
<reference evidence="3 4" key="1">
    <citation type="submission" date="2017-11" db="EMBL/GenBank/DDBJ databases">
        <title>Infants hospitalized years apart are colonized by the same room-sourced microbial strains.</title>
        <authorList>
            <person name="Brooks B."/>
            <person name="Olm M.R."/>
            <person name="Firek B.A."/>
            <person name="Baker R."/>
            <person name="Thomas B.C."/>
            <person name="Morowitz M.J."/>
            <person name="Banfield J.F."/>
        </authorList>
    </citation>
    <scope>NUCLEOTIDE SEQUENCE [LARGE SCALE GENOMIC DNA]</scope>
    <source>
        <strain evidence="3">S2_009_000_R2_76</strain>
    </source>
</reference>
<dbReference type="Pfam" id="PF09587">
    <property type="entry name" value="PGA_cap"/>
    <property type="match status" value="1"/>
</dbReference>
<dbReference type="CDD" id="cd07381">
    <property type="entry name" value="MPP_CapA"/>
    <property type="match status" value="1"/>
</dbReference>
<evidence type="ECO:0000313" key="3">
    <source>
        <dbReference type="EMBL" id="PZP51780.1"/>
    </source>
</evidence>
<dbReference type="AlphaFoldDB" id="A0A2W5FDQ9"/>
<gene>
    <name evidence="3" type="ORF">DI598_02320</name>
</gene>
<evidence type="ECO:0000313" key="4">
    <source>
        <dbReference type="Proteomes" id="UP000249645"/>
    </source>
</evidence>
<evidence type="ECO:0000259" key="2">
    <source>
        <dbReference type="SMART" id="SM00854"/>
    </source>
</evidence>
<feature type="domain" description="Capsule synthesis protein CapA" evidence="2">
    <location>
        <begin position="56"/>
        <end position="298"/>
    </location>
</feature>
<dbReference type="Gene3D" id="3.60.21.10">
    <property type="match status" value="1"/>
</dbReference>
<dbReference type="InterPro" id="IPR029052">
    <property type="entry name" value="Metallo-depent_PP-like"/>
</dbReference>
<dbReference type="PANTHER" id="PTHR33393">
    <property type="entry name" value="POLYGLUTAMINE SYNTHESIS ACCESSORY PROTEIN RV0574C-RELATED"/>
    <property type="match status" value="1"/>
</dbReference>
<dbReference type="SUPFAM" id="SSF56300">
    <property type="entry name" value="Metallo-dependent phosphatases"/>
    <property type="match status" value="1"/>
</dbReference>
<dbReference type="EMBL" id="QFOI01000021">
    <property type="protein sequence ID" value="PZP51780.1"/>
    <property type="molecule type" value="Genomic_DNA"/>
</dbReference>
<organism evidence="3 4">
    <name type="scientific">Pseudopedobacter saltans</name>
    <dbReference type="NCBI Taxonomy" id="151895"/>
    <lineage>
        <taxon>Bacteria</taxon>
        <taxon>Pseudomonadati</taxon>
        <taxon>Bacteroidota</taxon>
        <taxon>Sphingobacteriia</taxon>
        <taxon>Sphingobacteriales</taxon>
        <taxon>Sphingobacteriaceae</taxon>
        <taxon>Pseudopedobacter</taxon>
    </lineage>
</organism>
<dbReference type="PANTHER" id="PTHR33393:SF11">
    <property type="entry name" value="POLYGLUTAMINE SYNTHESIS ACCESSORY PROTEIN RV0574C-RELATED"/>
    <property type="match status" value="1"/>
</dbReference>
<dbReference type="SMART" id="SM00854">
    <property type="entry name" value="PGA_cap"/>
    <property type="match status" value="1"/>
</dbReference>
<dbReference type="Proteomes" id="UP000249645">
    <property type="component" value="Unassembled WGS sequence"/>
</dbReference>
<dbReference type="InterPro" id="IPR052169">
    <property type="entry name" value="CW_Biosynth-Accessory"/>
</dbReference>
<protein>
    <submittedName>
        <fullName evidence="3">Capsule biosynthesis protein CapA</fullName>
    </submittedName>
</protein>
<proteinExistence type="inferred from homology"/>
<comment type="caution">
    <text evidence="3">The sequence shown here is derived from an EMBL/GenBank/DDBJ whole genome shotgun (WGS) entry which is preliminary data.</text>
</comment>
<dbReference type="InterPro" id="IPR019079">
    <property type="entry name" value="Capsule_synth_CapA"/>
</dbReference>
<dbReference type="PROSITE" id="PS51257">
    <property type="entry name" value="PROKAR_LIPOPROTEIN"/>
    <property type="match status" value="1"/>
</dbReference>
<comment type="similarity">
    <text evidence="1">Belongs to the CapA family.</text>
</comment>
<accession>A0A2W5FDQ9</accession>